<dbReference type="InterPro" id="IPR003593">
    <property type="entry name" value="AAA+_ATPase"/>
</dbReference>
<organism evidence="6 7">
    <name type="scientific">Devosia equisanguinis</name>
    <dbReference type="NCBI Taxonomy" id="2490941"/>
    <lineage>
        <taxon>Bacteria</taxon>
        <taxon>Pseudomonadati</taxon>
        <taxon>Pseudomonadota</taxon>
        <taxon>Alphaproteobacteria</taxon>
        <taxon>Hyphomicrobiales</taxon>
        <taxon>Devosiaceae</taxon>
        <taxon>Devosia</taxon>
    </lineage>
</organism>
<dbReference type="InterPro" id="IPR050763">
    <property type="entry name" value="ABC_transporter_ATP-binding"/>
</dbReference>
<reference evidence="6 7" key="1">
    <citation type="submission" date="2018-12" db="EMBL/GenBank/DDBJ databases">
        <authorList>
            <person name="Criscuolo A."/>
        </authorList>
    </citation>
    <scope>NUCLEOTIDE SEQUENCE [LARGE SCALE GENOMIC DNA]</scope>
    <source>
        <strain evidence="6">ACIP1116281</strain>
    </source>
</reference>
<dbReference type="CDD" id="cd03230">
    <property type="entry name" value="ABC_DR_subfamily_A"/>
    <property type="match status" value="1"/>
</dbReference>
<gene>
    <name evidence="6" type="primary">drrA_1</name>
    <name evidence="6" type="ORF">DEVEQU_01950</name>
</gene>
<evidence type="ECO:0000256" key="4">
    <source>
        <dbReference type="ARBA" id="ARBA00022840"/>
    </source>
</evidence>
<accession>A0A3S4CSC5</accession>
<dbReference type="InterPro" id="IPR017871">
    <property type="entry name" value="ABC_transporter-like_CS"/>
</dbReference>
<evidence type="ECO:0000256" key="1">
    <source>
        <dbReference type="ARBA" id="ARBA00005417"/>
    </source>
</evidence>
<keyword evidence="7" id="KW-1185">Reference proteome</keyword>
<comment type="similarity">
    <text evidence="1">Belongs to the ABC transporter superfamily.</text>
</comment>
<dbReference type="SMART" id="SM00382">
    <property type="entry name" value="AAA"/>
    <property type="match status" value="1"/>
</dbReference>
<dbReference type="EC" id="3.6.3.-" evidence="6"/>
<dbReference type="OrthoDB" id="9778547at2"/>
<dbReference type="GO" id="GO:0005524">
    <property type="term" value="F:ATP binding"/>
    <property type="evidence" value="ECO:0007669"/>
    <property type="project" value="UniProtKB-KW"/>
</dbReference>
<evidence type="ECO:0000313" key="7">
    <source>
        <dbReference type="Proteomes" id="UP000268844"/>
    </source>
</evidence>
<dbReference type="PROSITE" id="PS00211">
    <property type="entry name" value="ABC_TRANSPORTER_1"/>
    <property type="match status" value="1"/>
</dbReference>
<dbReference type="SUPFAM" id="SSF52540">
    <property type="entry name" value="P-loop containing nucleoside triphosphate hydrolases"/>
    <property type="match status" value="1"/>
</dbReference>
<keyword evidence="6" id="KW-0378">Hydrolase</keyword>
<evidence type="ECO:0000256" key="3">
    <source>
        <dbReference type="ARBA" id="ARBA00022741"/>
    </source>
</evidence>
<dbReference type="Gene3D" id="3.40.50.300">
    <property type="entry name" value="P-loop containing nucleotide triphosphate hydrolases"/>
    <property type="match status" value="1"/>
</dbReference>
<name>A0A3S4CSC5_9HYPH</name>
<keyword evidence="4 6" id="KW-0067">ATP-binding</keyword>
<feature type="domain" description="ABC transporter" evidence="5">
    <location>
        <begin position="5"/>
        <end position="234"/>
    </location>
</feature>
<dbReference type="PROSITE" id="PS50893">
    <property type="entry name" value="ABC_TRANSPORTER_2"/>
    <property type="match status" value="1"/>
</dbReference>
<dbReference type="InterPro" id="IPR027417">
    <property type="entry name" value="P-loop_NTPase"/>
</dbReference>
<dbReference type="Proteomes" id="UP000268844">
    <property type="component" value="Unassembled WGS sequence"/>
</dbReference>
<keyword evidence="3" id="KW-0547">Nucleotide-binding</keyword>
<evidence type="ECO:0000259" key="5">
    <source>
        <dbReference type="PROSITE" id="PS50893"/>
    </source>
</evidence>
<dbReference type="PANTHER" id="PTHR42711">
    <property type="entry name" value="ABC TRANSPORTER ATP-BINDING PROTEIN"/>
    <property type="match status" value="1"/>
</dbReference>
<dbReference type="InterPro" id="IPR003439">
    <property type="entry name" value="ABC_transporter-like_ATP-bd"/>
</dbReference>
<dbReference type="EMBL" id="UZWD01000025">
    <property type="protein sequence ID" value="VDS04810.1"/>
    <property type="molecule type" value="Genomic_DNA"/>
</dbReference>
<evidence type="ECO:0000256" key="2">
    <source>
        <dbReference type="ARBA" id="ARBA00022448"/>
    </source>
</evidence>
<protein>
    <submittedName>
        <fullName evidence="6">Daunorubicin/doxorubicin resistance ATP-binding protein DrrA</fullName>
        <ecNumber evidence="6">3.6.3.-</ecNumber>
    </submittedName>
</protein>
<dbReference type="PANTHER" id="PTHR42711:SF16">
    <property type="entry name" value="ABC TRANSPORTER ATP-BINDING PROTEIN"/>
    <property type="match status" value="1"/>
</dbReference>
<dbReference type="Pfam" id="PF00005">
    <property type="entry name" value="ABC_tran"/>
    <property type="match status" value="1"/>
</dbReference>
<proteinExistence type="inferred from homology"/>
<dbReference type="AlphaFoldDB" id="A0A3S4CSC5"/>
<keyword evidence="2" id="KW-0813">Transport</keyword>
<evidence type="ECO:0000313" key="6">
    <source>
        <dbReference type="EMBL" id="VDS04810.1"/>
    </source>
</evidence>
<sequence>MPAALSLSGLTKAFDRPVVNGIDLSIGAGEFYALLGPNGAGKTTILRMVAGLLKPDAGSISIFGIDALADPVAAKRLTAWVSDEPMIYERLTPLEYLEFVAGLWQVEPARARQSAHELIDWLGLGPHANELCGGFSKGMSQKVALAGALVHDPQLIILDEPLTGLDAGSARQVKDVLRGKVESGVTVIMTTHILEVAERMAERIGVIAQGRLIAEGTLAELRTRVGRETTLEEIFLDLVAQQQDAA</sequence>
<dbReference type="GO" id="GO:0016887">
    <property type="term" value="F:ATP hydrolysis activity"/>
    <property type="evidence" value="ECO:0007669"/>
    <property type="project" value="InterPro"/>
</dbReference>
<dbReference type="RefSeq" id="WP_126150360.1">
    <property type="nucleotide sequence ID" value="NZ_JBHTMH010000001.1"/>
</dbReference>